<dbReference type="InterPro" id="IPR024726">
    <property type="entry name" value="FhuF_C"/>
</dbReference>
<proteinExistence type="predicted"/>
<dbReference type="GO" id="GO:0051537">
    <property type="term" value="F:2 iron, 2 sulfur cluster binding"/>
    <property type="evidence" value="ECO:0007669"/>
    <property type="project" value="InterPro"/>
</dbReference>
<dbReference type="EMBL" id="JACHND010000001">
    <property type="protein sequence ID" value="MBB4699362.1"/>
    <property type="molecule type" value="Genomic_DNA"/>
</dbReference>
<reference evidence="2 3" key="1">
    <citation type="submission" date="2020-08" db="EMBL/GenBank/DDBJ databases">
        <title>Sequencing the genomes of 1000 actinobacteria strains.</title>
        <authorList>
            <person name="Klenk H.-P."/>
        </authorList>
    </citation>
    <scope>NUCLEOTIDE SEQUENCE [LARGE SCALE GENOMIC DNA]</scope>
    <source>
        <strain evidence="2 3">DSM 45784</strain>
    </source>
</reference>
<protein>
    <recommendedName>
        <fullName evidence="1">Ferric siderophore reductase C-terminal domain-containing protein</fullName>
    </recommendedName>
</protein>
<dbReference type="RefSeq" id="WP_184876831.1">
    <property type="nucleotide sequence ID" value="NZ_BOOV01000044.1"/>
</dbReference>
<accession>A0A7W7D316</accession>
<keyword evidence="3" id="KW-1185">Reference proteome</keyword>
<gene>
    <name evidence="2" type="ORF">BJ982_000906</name>
</gene>
<organism evidence="2 3">
    <name type="scientific">Sphaerisporangium siamense</name>
    <dbReference type="NCBI Taxonomy" id="795645"/>
    <lineage>
        <taxon>Bacteria</taxon>
        <taxon>Bacillati</taxon>
        <taxon>Actinomycetota</taxon>
        <taxon>Actinomycetes</taxon>
        <taxon>Streptosporangiales</taxon>
        <taxon>Streptosporangiaceae</taxon>
        <taxon>Sphaerisporangium</taxon>
    </lineage>
</organism>
<dbReference type="AlphaFoldDB" id="A0A7W7D316"/>
<evidence type="ECO:0000313" key="2">
    <source>
        <dbReference type="EMBL" id="MBB4699362.1"/>
    </source>
</evidence>
<name>A0A7W7D316_9ACTN</name>
<dbReference type="Proteomes" id="UP000542210">
    <property type="component" value="Unassembled WGS sequence"/>
</dbReference>
<comment type="caution">
    <text evidence="2">The sequence shown here is derived from an EMBL/GenBank/DDBJ whole genome shotgun (WGS) entry which is preliminary data.</text>
</comment>
<sequence>MGSLRPASPESITAALADVASVGSFFRIAVSGDGAGWHPIEEDYARGVSDLVTSVATRYGAKEPRIGASIMQLGHAARLWSPMLACALVHGVVPDLTRLHRADDGPALRLPASSGWHVDANAQLTRILYRSVVVTHLEALAAGLRVKVAPRLLYGNAASALAEAGRAVLAARPDLAGPTYRLTTDLLGIGRLAGLGDVTGPDLTFRRRSCCLYYRVPGGVKCDDCSLDGKHRR</sequence>
<evidence type="ECO:0000259" key="1">
    <source>
        <dbReference type="Pfam" id="PF11575"/>
    </source>
</evidence>
<feature type="domain" description="Ferric siderophore reductase C-terminal" evidence="1">
    <location>
        <begin position="207"/>
        <end position="225"/>
    </location>
</feature>
<dbReference type="Pfam" id="PF11575">
    <property type="entry name" value="FhuF_C"/>
    <property type="match status" value="1"/>
</dbReference>
<evidence type="ECO:0000313" key="3">
    <source>
        <dbReference type="Proteomes" id="UP000542210"/>
    </source>
</evidence>